<gene>
    <name evidence="5" type="ORF">FB560_0058</name>
</gene>
<proteinExistence type="predicted"/>
<dbReference type="InterPro" id="IPR052604">
    <property type="entry name" value="Mito_Tim_assembly_helper"/>
</dbReference>
<evidence type="ECO:0000256" key="2">
    <source>
        <dbReference type="ARBA" id="ARBA00022771"/>
    </source>
</evidence>
<evidence type="ECO:0000256" key="3">
    <source>
        <dbReference type="ARBA" id="ARBA00022833"/>
    </source>
</evidence>
<dbReference type="GO" id="GO:0045041">
    <property type="term" value="P:protein import into mitochondrial intermembrane space"/>
    <property type="evidence" value="ECO:0007669"/>
    <property type="project" value="TreeGrafter"/>
</dbReference>
<dbReference type="InterPro" id="IPR037274">
    <property type="entry name" value="Znf_CHY_sf"/>
</dbReference>
<dbReference type="AlphaFoldDB" id="A0A543BI46"/>
<dbReference type="EMBL" id="VFOX01000001">
    <property type="protein sequence ID" value="TQL84471.1"/>
    <property type="molecule type" value="Genomic_DNA"/>
</dbReference>
<dbReference type="Pfam" id="PF05495">
    <property type="entry name" value="zf-CHY"/>
    <property type="match status" value="1"/>
</dbReference>
<dbReference type="PIRSF" id="PIRSF017292">
    <property type="entry name" value="UCP017292_Znf_CHY"/>
    <property type="match status" value="1"/>
</dbReference>
<accession>A0A543BI46</accession>
<keyword evidence="3" id="KW-0862">Zinc</keyword>
<evidence type="ECO:0000256" key="1">
    <source>
        <dbReference type="ARBA" id="ARBA00022723"/>
    </source>
</evidence>
<dbReference type="Proteomes" id="UP000317209">
    <property type="component" value="Unassembled WGS sequence"/>
</dbReference>
<dbReference type="PANTHER" id="PTHR28082:SF1">
    <property type="entry name" value="HELPER OF TIM PROTEIN 13"/>
    <property type="match status" value="1"/>
</dbReference>
<evidence type="ECO:0000313" key="5">
    <source>
        <dbReference type="EMBL" id="TQL84471.1"/>
    </source>
</evidence>
<dbReference type="PANTHER" id="PTHR28082">
    <property type="entry name" value="ZINC FINGER PROTEIN"/>
    <property type="match status" value="1"/>
</dbReference>
<organism evidence="5 6">
    <name type="scientific">Microbacterium saperdae</name>
    <dbReference type="NCBI Taxonomy" id="69368"/>
    <lineage>
        <taxon>Bacteria</taxon>
        <taxon>Bacillati</taxon>
        <taxon>Actinomycetota</taxon>
        <taxon>Actinomycetes</taxon>
        <taxon>Micrococcales</taxon>
        <taxon>Microbacteriaceae</taxon>
        <taxon>Microbacterium</taxon>
    </lineage>
</organism>
<reference evidence="5 6" key="1">
    <citation type="submission" date="2019-06" db="EMBL/GenBank/DDBJ databases">
        <title>Sequencing the genomes of 1000 actinobacteria strains.</title>
        <authorList>
            <person name="Klenk H.-P."/>
        </authorList>
    </citation>
    <scope>NUCLEOTIDE SEQUENCE [LARGE SCALE GENOMIC DNA]</scope>
    <source>
        <strain evidence="5 6">DSM 20169</strain>
    </source>
</reference>
<feature type="domain" description="CHY-type" evidence="4">
    <location>
        <begin position="13"/>
        <end position="93"/>
    </location>
</feature>
<keyword evidence="2" id="KW-0863">Zinc-finger</keyword>
<dbReference type="InterPro" id="IPR008913">
    <property type="entry name" value="Znf_CHY"/>
</dbReference>
<dbReference type="InterPro" id="IPR016694">
    <property type="entry name" value="UCP017292"/>
</dbReference>
<evidence type="ECO:0000313" key="6">
    <source>
        <dbReference type="Proteomes" id="UP000317209"/>
    </source>
</evidence>
<protein>
    <submittedName>
        <fullName evidence="5">Putative CHY-type Zn-finger protein</fullName>
    </submittedName>
</protein>
<comment type="caution">
    <text evidence="5">The sequence shown here is derived from an EMBL/GenBank/DDBJ whole genome shotgun (WGS) entry which is preliminary data.</text>
</comment>
<sequence length="112" mass="12371">MTSPERPRVLGPVVDDMTSCVHYQGATDIVAIRFACCGEYYPCHLCHEETAGHPAQQWATDQHDREAILCGACGHELTITEYFAATACPQCAALFNEGCELHREHYFQLGPG</sequence>
<dbReference type="PROSITE" id="PS51266">
    <property type="entry name" value="ZF_CHY"/>
    <property type="match status" value="1"/>
</dbReference>
<keyword evidence="1" id="KW-0479">Metal-binding</keyword>
<dbReference type="SUPFAM" id="SSF161219">
    <property type="entry name" value="CHY zinc finger-like"/>
    <property type="match status" value="1"/>
</dbReference>
<dbReference type="GO" id="GO:0008270">
    <property type="term" value="F:zinc ion binding"/>
    <property type="evidence" value="ECO:0007669"/>
    <property type="project" value="UniProtKB-KW"/>
</dbReference>
<name>A0A543BI46_9MICO</name>
<keyword evidence="6" id="KW-1185">Reference proteome</keyword>
<evidence type="ECO:0000259" key="4">
    <source>
        <dbReference type="PROSITE" id="PS51266"/>
    </source>
</evidence>
<dbReference type="RefSeq" id="WP_233444064.1">
    <property type="nucleotide sequence ID" value="NZ_VFOX01000001.1"/>
</dbReference>